<evidence type="ECO:0000259" key="1">
    <source>
        <dbReference type="Pfam" id="PF13598"/>
    </source>
</evidence>
<sequence length="616" mass="65697">MASLNAFEIPVKSVTLYQSSAAEVLRVFSVDLKAWTGDLARVLDVVYAVASGAPTAVQPASESLRGLVAQKRALEDEKDTQQHRLELLSSYLRSLTVAQVPPGDVVSLFDDIIEVRRVVMSTIRQIEEQIVDIERAIDDERVPRPHIGATTGHATVVIAASQECSVEMKLTYLVTDVSWKPFYELYVTTENGQPAKSVTLHRRAHIVQRTGEDWRDAALTLCTSPAPAHCTSNIPDVGERKIVVVETSSSEPSDPPVKSAFTGPSGFFQPAPATQSRFSTQSVFPQINSAPLAPRGLSASQRMAAPPAPLPEAAFNHSSLLTGHHGCSGIIFGNHASQKQSVFDVAPRYALFGSPSTIPSNGSMFPAVQDTRQSAEQAATGDASAATTVKALGTSVHSETLDVPADGAPPVPSDGLPHAVSLSVATLKAEFAWVCVPDARAAAYVECRMTNDGAAAVRLLAGPVNAYIDDEFVAKGELKDVPSGGSFACSLGADNAVEVSYSRTMRQGPEPPRFGAFGTVAGPERTHCADLTTVVNRHMFAIALLVRHAVPATSDLRLTVSADSVLVTLSGGDDGHGEKNKYWERRYEVEAGRSVVCSFGWEVSAPAGITWKEEDE</sequence>
<dbReference type="InterPro" id="IPR011935">
    <property type="entry name" value="CHP02231"/>
</dbReference>
<dbReference type="PANTHER" id="PTHR31005:SF8">
    <property type="entry name" value="DUF4139 DOMAIN-CONTAINING PROTEIN"/>
    <property type="match status" value="1"/>
</dbReference>
<organism evidence="2 3">
    <name type="scientific">Postia placenta MAD-698-R-SB12</name>
    <dbReference type="NCBI Taxonomy" id="670580"/>
    <lineage>
        <taxon>Eukaryota</taxon>
        <taxon>Fungi</taxon>
        <taxon>Dikarya</taxon>
        <taxon>Basidiomycota</taxon>
        <taxon>Agaricomycotina</taxon>
        <taxon>Agaricomycetes</taxon>
        <taxon>Polyporales</taxon>
        <taxon>Adustoporiaceae</taxon>
        <taxon>Rhodonia</taxon>
    </lineage>
</organism>
<dbReference type="OrthoDB" id="10068793at2759"/>
<dbReference type="RefSeq" id="XP_024335774.1">
    <property type="nucleotide sequence ID" value="XM_024486641.1"/>
</dbReference>
<dbReference type="AlphaFoldDB" id="A0A1X6MRR4"/>
<dbReference type="Proteomes" id="UP000194127">
    <property type="component" value="Unassembled WGS sequence"/>
</dbReference>
<name>A0A1X6MRR4_9APHY</name>
<accession>A0A1X6MRR4</accession>
<dbReference type="EMBL" id="KZ110603">
    <property type="protein sequence ID" value="OSX58980.1"/>
    <property type="molecule type" value="Genomic_DNA"/>
</dbReference>
<proteinExistence type="predicted"/>
<evidence type="ECO:0000313" key="2">
    <source>
        <dbReference type="EMBL" id="OSX58980.1"/>
    </source>
</evidence>
<keyword evidence="3" id="KW-1185">Reference proteome</keyword>
<gene>
    <name evidence="2" type="ORF">POSPLADRAFT_1152261</name>
</gene>
<dbReference type="PANTHER" id="PTHR31005">
    <property type="entry name" value="DUF4139 DOMAIN-CONTAINING PROTEIN"/>
    <property type="match status" value="1"/>
</dbReference>
<feature type="domain" description="DUF4139" evidence="1">
    <location>
        <begin position="169"/>
        <end position="606"/>
    </location>
</feature>
<dbReference type="STRING" id="670580.A0A1X6MRR4"/>
<dbReference type="Pfam" id="PF13598">
    <property type="entry name" value="DUF4139"/>
    <property type="match status" value="1"/>
</dbReference>
<evidence type="ECO:0000313" key="3">
    <source>
        <dbReference type="Proteomes" id="UP000194127"/>
    </source>
</evidence>
<protein>
    <recommendedName>
        <fullName evidence="1">DUF4139 domain-containing protein</fullName>
    </recommendedName>
</protein>
<dbReference type="GeneID" id="36331590"/>
<reference evidence="2 3" key="1">
    <citation type="submission" date="2017-04" db="EMBL/GenBank/DDBJ databases">
        <title>Genome Sequence of the Model Brown-Rot Fungus Postia placenta SB12.</title>
        <authorList>
            <consortium name="DOE Joint Genome Institute"/>
            <person name="Gaskell J."/>
            <person name="Kersten P."/>
            <person name="Larrondo L.F."/>
            <person name="Canessa P."/>
            <person name="Martinez D."/>
            <person name="Hibbett D."/>
            <person name="Schmoll M."/>
            <person name="Kubicek C.P."/>
            <person name="Martinez A.T."/>
            <person name="Yadav J."/>
            <person name="Master E."/>
            <person name="Magnuson J.K."/>
            <person name="James T."/>
            <person name="Yaver D."/>
            <person name="Berka R."/>
            <person name="Labutti K."/>
            <person name="Lipzen A."/>
            <person name="Aerts A."/>
            <person name="Barry K."/>
            <person name="Henrissat B."/>
            <person name="Blanchette R."/>
            <person name="Grigoriev I."/>
            <person name="Cullen D."/>
        </authorList>
    </citation>
    <scope>NUCLEOTIDE SEQUENCE [LARGE SCALE GENOMIC DNA]</scope>
    <source>
        <strain evidence="2 3">MAD-698-R-SB12</strain>
    </source>
</reference>
<dbReference type="InterPro" id="IPR037291">
    <property type="entry name" value="DUF4139"/>
</dbReference>